<dbReference type="AlphaFoldDB" id="A0A1H3NTC2"/>
<feature type="transmembrane region" description="Helical" evidence="1">
    <location>
        <begin position="139"/>
        <end position="163"/>
    </location>
</feature>
<evidence type="ECO:0000313" key="3">
    <source>
        <dbReference type="Proteomes" id="UP000198625"/>
    </source>
</evidence>
<dbReference type="EMBL" id="FNQE01000011">
    <property type="protein sequence ID" value="SDY91675.1"/>
    <property type="molecule type" value="Genomic_DNA"/>
</dbReference>
<accession>A0A1H3NTC2</accession>
<keyword evidence="3" id="KW-1185">Reference proteome</keyword>
<feature type="transmembrane region" description="Helical" evidence="1">
    <location>
        <begin position="175"/>
        <end position="194"/>
    </location>
</feature>
<keyword evidence="1" id="KW-1133">Transmembrane helix</keyword>
<dbReference type="PANTHER" id="PTHR36832:SF2">
    <property type="entry name" value="INTEGRAL MEMBRANE PROTEIN"/>
    <property type="match status" value="1"/>
</dbReference>
<feature type="transmembrane region" description="Helical" evidence="1">
    <location>
        <begin position="56"/>
        <end position="78"/>
    </location>
</feature>
<dbReference type="PANTHER" id="PTHR36832">
    <property type="entry name" value="SLR1174 PROTEIN-RELATED"/>
    <property type="match status" value="1"/>
</dbReference>
<feature type="transmembrane region" description="Helical" evidence="1">
    <location>
        <begin position="232"/>
        <end position="250"/>
    </location>
</feature>
<dbReference type="RefSeq" id="WP_091728650.1">
    <property type="nucleotide sequence ID" value="NZ_FNQE01000011.1"/>
</dbReference>
<dbReference type="STRING" id="415015.SAMN05660462_01226"/>
<reference evidence="2 3" key="1">
    <citation type="submission" date="2016-10" db="EMBL/GenBank/DDBJ databases">
        <authorList>
            <person name="de Groot N.N."/>
        </authorList>
    </citation>
    <scope>NUCLEOTIDE SEQUENCE [LARGE SCALE GENOMIC DNA]</scope>
    <source>
        <strain evidence="2 3">DSM 21650</strain>
    </source>
</reference>
<keyword evidence="1" id="KW-0472">Membrane</keyword>
<dbReference type="OrthoDB" id="8582979at2"/>
<feature type="transmembrane region" description="Helical" evidence="1">
    <location>
        <begin position="114"/>
        <end position="133"/>
    </location>
</feature>
<protein>
    <submittedName>
        <fullName evidence="2">ABC-2 type transport system permease protein</fullName>
    </submittedName>
</protein>
<evidence type="ECO:0000313" key="2">
    <source>
        <dbReference type="EMBL" id="SDY91675.1"/>
    </source>
</evidence>
<evidence type="ECO:0000256" key="1">
    <source>
        <dbReference type="SAM" id="Phobius"/>
    </source>
</evidence>
<name>A0A1H3NTC2_9FIRM</name>
<sequence>MVSIFRGLELAKKSFERDRVYLLNHIVNNIGSIIFGYINIRIWLAVLGNTSEGMEAVTYQMVNQAGLWIVMFIPYGCYIPRKVQDGSIAYEMLRPYGLLYGSFFEILGHIAYNFLFRSIPIFLFGVLVMGVSLPSVHQILPYLITLFNGILISFLINYFIGLWSIKFLSISGIQMLYYFGCTLFSGAFISLKYYPVSFQSIVMNLPFAYTSYVPTAVYQGQFSLLNACINQWAWIIFLFITAYLLTSVLTKKMAIQGG</sequence>
<proteinExistence type="predicted"/>
<feature type="transmembrane region" description="Helical" evidence="1">
    <location>
        <begin position="21"/>
        <end position="44"/>
    </location>
</feature>
<keyword evidence="1" id="KW-0812">Transmembrane</keyword>
<gene>
    <name evidence="2" type="ORF">SAMN05660462_01226</name>
</gene>
<dbReference type="Proteomes" id="UP000198625">
    <property type="component" value="Unassembled WGS sequence"/>
</dbReference>
<organism evidence="2 3">
    <name type="scientific">Proteiniborus ethanoligenes</name>
    <dbReference type="NCBI Taxonomy" id="415015"/>
    <lineage>
        <taxon>Bacteria</taxon>
        <taxon>Bacillati</taxon>
        <taxon>Bacillota</taxon>
        <taxon>Clostridia</taxon>
        <taxon>Eubacteriales</taxon>
        <taxon>Proteiniborus</taxon>
    </lineage>
</organism>
<dbReference type="InterPro" id="IPR010390">
    <property type="entry name" value="ABC-2_transporter-like"/>
</dbReference>
<dbReference type="Pfam" id="PF06182">
    <property type="entry name" value="ABC2_membrane_6"/>
    <property type="match status" value="1"/>
</dbReference>